<organism evidence="1 2">
    <name type="scientific">Petrolisthes manimaculis</name>
    <dbReference type="NCBI Taxonomy" id="1843537"/>
    <lineage>
        <taxon>Eukaryota</taxon>
        <taxon>Metazoa</taxon>
        <taxon>Ecdysozoa</taxon>
        <taxon>Arthropoda</taxon>
        <taxon>Crustacea</taxon>
        <taxon>Multicrustacea</taxon>
        <taxon>Malacostraca</taxon>
        <taxon>Eumalacostraca</taxon>
        <taxon>Eucarida</taxon>
        <taxon>Decapoda</taxon>
        <taxon>Pleocyemata</taxon>
        <taxon>Anomura</taxon>
        <taxon>Galatheoidea</taxon>
        <taxon>Porcellanidae</taxon>
        <taxon>Petrolisthes</taxon>
    </lineage>
</organism>
<reference evidence="1" key="1">
    <citation type="submission" date="2023-11" db="EMBL/GenBank/DDBJ databases">
        <title>Genome assemblies of two species of porcelain crab, Petrolisthes cinctipes and Petrolisthes manimaculis (Anomura: Porcellanidae).</title>
        <authorList>
            <person name="Angst P."/>
        </authorList>
    </citation>
    <scope>NUCLEOTIDE SEQUENCE</scope>
    <source>
        <strain evidence="1">PB745_02</strain>
        <tissue evidence="1">Gill</tissue>
    </source>
</reference>
<evidence type="ECO:0000313" key="1">
    <source>
        <dbReference type="EMBL" id="KAK4292201.1"/>
    </source>
</evidence>
<dbReference type="Proteomes" id="UP001292094">
    <property type="component" value="Unassembled WGS sequence"/>
</dbReference>
<dbReference type="AlphaFoldDB" id="A0AAE1NNU3"/>
<gene>
    <name evidence="1" type="ORF">Pmani_035011</name>
</gene>
<proteinExistence type="predicted"/>
<name>A0AAE1NNU3_9EUCA</name>
<protein>
    <submittedName>
        <fullName evidence="1">Uncharacterized protein</fullName>
    </submittedName>
</protein>
<evidence type="ECO:0000313" key="2">
    <source>
        <dbReference type="Proteomes" id="UP001292094"/>
    </source>
</evidence>
<sequence>MTYGVEGAGQLPHPPPRHSLFTPSLTCVYLAFISHPTSPQLVRPHPPFASHPTYQRAHPSPSESHILLFLPLHPTLPTYTSHLT</sequence>
<accession>A0AAE1NNU3</accession>
<dbReference type="EMBL" id="JAWZYT010004901">
    <property type="protein sequence ID" value="KAK4292201.1"/>
    <property type="molecule type" value="Genomic_DNA"/>
</dbReference>
<keyword evidence="2" id="KW-1185">Reference proteome</keyword>
<comment type="caution">
    <text evidence="1">The sequence shown here is derived from an EMBL/GenBank/DDBJ whole genome shotgun (WGS) entry which is preliminary data.</text>
</comment>